<feature type="domain" description="Xaa-Pro dipeptidyl-peptidase C-terminal" evidence="12">
    <location>
        <begin position="430"/>
        <end position="662"/>
    </location>
</feature>
<keyword evidence="7" id="KW-0720">Serine protease</keyword>
<dbReference type="Pfam" id="PF02129">
    <property type="entry name" value="Peptidase_S15"/>
    <property type="match status" value="1"/>
</dbReference>
<dbReference type="OrthoDB" id="5240615at2"/>
<evidence type="ECO:0000256" key="7">
    <source>
        <dbReference type="ARBA" id="ARBA00022825"/>
    </source>
</evidence>
<dbReference type="InterPro" id="IPR013736">
    <property type="entry name" value="Xaa-Pro_dipept_C"/>
</dbReference>
<comment type="similarity">
    <text evidence="2">Belongs to the peptidase S15 family.</text>
</comment>
<feature type="region of interest" description="Disordered" evidence="9">
    <location>
        <begin position="31"/>
        <end position="73"/>
    </location>
</feature>
<keyword evidence="10" id="KW-0812">Transmembrane</keyword>
<feature type="compositionally biased region" description="Low complexity" evidence="9">
    <location>
        <begin position="32"/>
        <end position="73"/>
    </location>
</feature>
<evidence type="ECO:0000256" key="6">
    <source>
        <dbReference type="ARBA" id="ARBA00022801"/>
    </source>
</evidence>
<dbReference type="GO" id="GO:0008239">
    <property type="term" value="F:dipeptidyl-peptidase activity"/>
    <property type="evidence" value="ECO:0007669"/>
    <property type="project" value="UniProtKB-EC"/>
</dbReference>
<dbReference type="InterPro" id="IPR000383">
    <property type="entry name" value="Xaa-Pro-like_dom"/>
</dbReference>
<dbReference type="EMBL" id="WBJZ01000020">
    <property type="protein sequence ID" value="KAB1654064.1"/>
    <property type="molecule type" value="Genomic_DNA"/>
</dbReference>
<feature type="chain" id="PRO_5029513896" description="Xaa-Pro dipeptidyl-peptidase" evidence="11">
    <location>
        <begin position="32"/>
        <end position="753"/>
    </location>
</feature>
<evidence type="ECO:0000256" key="4">
    <source>
        <dbReference type="ARBA" id="ARBA00022438"/>
    </source>
</evidence>
<gene>
    <name evidence="13" type="ORF">F8O01_14205</name>
</gene>
<feature type="signal peptide" evidence="11">
    <location>
        <begin position="1"/>
        <end position="31"/>
    </location>
</feature>
<dbReference type="RefSeq" id="WP_158041614.1">
    <property type="nucleotide sequence ID" value="NZ_JACCFV010000001.1"/>
</dbReference>
<dbReference type="Gene3D" id="2.60.120.260">
    <property type="entry name" value="Galactose-binding domain-like"/>
    <property type="match status" value="1"/>
</dbReference>
<keyword evidence="4" id="KW-0031">Aminopeptidase</keyword>
<evidence type="ECO:0000256" key="10">
    <source>
        <dbReference type="SAM" id="Phobius"/>
    </source>
</evidence>
<dbReference type="SUPFAM" id="SSF49785">
    <property type="entry name" value="Galactose-binding domain-like"/>
    <property type="match status" value="1"/>
</dbReference>
<dbReference type="PRINTS" id="PR00923">
    <property type="entry name" value="LACTOPTASE"/>
</dbReference>
<protein>
    <recommendedName>
        <fullName evidence="3">Xaa-Pro dipeptidyl-peptidase</fullName>
        <ecNumber evidence="3">3.4.14.11</ecNumber>
    </recommendedName>
    <alternativeName>
        <fullName evidence="8">X-prolyl-dipeptidyl aminopeptidase</fullName>
    </alternativeName>
</protein>
<dbReference type="SMART" id="SM00939">
    <property type="entry name" value="PepX_C"/>
    <property type="match status" value="1"/>
</dbReference>
<evidence type="ECO:0000256" key="11">
    <source>
        <dbReference type="SAM" id="SignalP"/>
    </source>
</evidence>
<dbReference type="EC" id="3.4.14.11" evidence="3"/>
<dbReference type="AlphaFoldDB" id="A0A7J5BNR5"/>
<reference evidence="13 14" key="1">
    <citation type="submission" date="2019-09" db="EMBL/GenBank/DDBJ databases">
        <title>Phylogeny of genus Pseudoclavibacter and closely related genus.</title>
        <authorList>
            <person name="Li Y."/>
        </authorList>
    </citation>
    <scope>NUCLEOTIDE SEQUENCE [LARGE SCALE GENOMIC DNA]</scope>
    <source>
        <strain evidence="13 14">DSM 23821</strain>
    </source>
</reference>
<comment type="caution">
    <text evidence="13">The sequence shown here is derived from an EMBL/GenBank/DDBJ whole genome shotgun (WGS) entry which is preliminary data.</text>
</comment>
<keyword evidence="6" id="KW-0378">Hydrolase</keyword>
<evidence type="ECO:0000256" key="1">
    <source>
        <dbReference type="ARBA" id="ARBA00000123"/>
    </source>
</evidence>
<keyword evidence="10" id="KW-1133">Transmembrane helix</keyword>
<feature type="region of interest" description="Disordered" evidence="9">
    <location>
        <begin position="679"/>
        <end position="719"/>
    </location>
</feature>
<feature type="transmembrane region" description="Helical" evidence="10">
    <location>
        <begin position="725"/>
        <end position="744"/>
    </location>
</feature>
<evidence type="ECO:0000256" key="3">
    <source>
        <dbReference type="ARBA" id="ARBA00012463"/>
    </source>
</evidence>
<dbReference type="GO" id="GO:0006508">
    <property type="term" value="P:proteolysis"/>
    <property type="evidence" value="ECO:0007669"/>
    <property type="project" value="UniProtKB-KW"/>
</dbReference>
<dbReference type="Pfam" id="PF08530">
    <property type="entry name" value="PepX_C"/>
    <property type="match status" value="1"/>
</dbReference>
<dbReference type="InterPro" id="IPR008252">
    <property type="entry name" value="Pept_S15_Xpro"/>
</dbReference>
<evidence type="ECO:0000256" key="5">
    <source>
        <dbReference type="ARBA" id="ARBA00022670"/>
    </source>
</evidence>
<dbReference type="GO" id="GO:0008236">
    <property type="term" value="F:serine-type peptidase activity"/>
    <property type="evidence" value="ECO:0007669"/>
    <property type="project" value="UniProtKB-KW"/>
</dbReference>
<dbReference type="SUPFAM" id="SSF53474">
    <property type="entry name" value="alpha/beta-Hydrolases"/>
    <property type="match status" value="1"/>
</dbReference>
<keyword evidence="5" id="KW-0645">Protease</keyword>
<keyword evidence="11" id="KW-0732">Signal</keyword>
<evidence type="ECO:0000256" key="2">
    <source>
        <dbReference type="ARBA" id="ARBA00010819"/>
    </source>
</evidence>
<keyword evidence="14" id="KW-1185">Reference proteome</keyword>
<sequence length="753" mass="79305">MKHPRTAIRGTVTLALVAAMTFAGTSAIAFADTDVSPPDPTTTGTPETTPSSSPGDDATGDSAPAPDAAPEAHTTAWDGVTPQEPVFQDGQAQPVYADHPLVQQEVWITVPGVDSDRDGADDRLRATVYRPKDTDLGAASITVPSVVQMSPYYGGFASEYFLHDMHQPGWDPSQPVPVGTAGTIPDTSGSPYDNRPNSRFYTDRGFAYVAVAALGTNLSTGCPSMLNDDEAASTRAVVDWLAGRTQAQDLSGNPVSATWSSGKVGMTGVSYDGTLPILASTTGVKGLETVVPVSALSSFYDYYRVGGLIVEPEGYPGEDLDNYVSALLSTPSLQEKCASLAEEFAQQQDRATGQYSDFWAERDFFENVGNVTTPTLIAAGLADWNVRLDQTTKWYQALKAQGVPVKLVLHQYGHATPPSSGDFNWRVLLNKWFSHYLFGVDNGVENTSEVSLQNQDKTTWTYADSWPLPGSEAATLNTRPATDGRSGLVVFDEPASSAALAAAGDTTLSLTDDAVTSQQVLATSDDPGRVILATNPAAEDIRISGFTQADLRLSFSSLAPNLSLQLIDRAADGSVHVVSRGWWDPQNRNSLTSSEAVTPGEFYDMSIPLISTEYVLPAGHTLELMVFSTDIDGADPDNPLCTTLCLTPGTVITIDTAASTLSVPFVGGGARAAEVFGSEPAPAEPTTEPTATPGEPTASSTIGPNPTQTDATGPLANTGGEGVPFAWPIAALLAALGVGLAWRARHSGTRRSS</sequence>
<comment type="catalytic activity">
    <reaction evidence="1">
        <text>Hydrolyzes Xaa-Pro-|- bonds to release unblocked, N-terminal dipeptides from substrates including Ala-Pro-|-p-nitroanilide and (sequentially) Tyr-Pro-|-Phe-Pro-|-Gly-Pro-|-Ile.</text>
        <dbReference type="EC" id="3.4.14.11"/>
    </reaction>
</comment>
<keyword evidence="10" id="KW-0472">Membrane</keyword>
<proteinExistence type="inferred from homology"/>
<accession>A0A7J5BNR5</accession>
<evidence type="ECO:0000259" key="12">
    <source>
        <dbReference type="SMART" id="SM00939"/>
    </source>
</evidence>
<feature type="compositionally biased region" description="Polar residues" evidence="9">
    <location>
        <begin position="702"/>
        <end position="711"/>
    </location>
</feature>
<dbReference type="InterPro" id="IPR029058">
    <property type="entry name" value="AB_hydrolase_fold"/>
</dbReference>
<name>A0A7J5BNR5_9MICO</name>
<evidence type="ECO:0000256" key="8">
    <source>
        <dbReference type="ARBA" id="ARBA00030045"/>
    </source>
</evidence>
<dbReference type="InterPro" id="IPR008979">
    <property type="entry name" value="Galactose-bd-like_sf"/>
</dbReference>
<evidence type="ECO:0000256" key="9">
    <source>
        <dbReference type="SAM" id="MobiDB-lite"/>
    </source>
</evidence>
<evidence type="ECO:0000313" key="13">
    <source>
        <dbReference type="EMBL" id="KAB1654064.1"/>
    </source>
</evidence>
<organism evidence="13 14">
    <name type="scientific">Pseudoclavibacter chungangensis</name>
    <dbReference type="NCBI Taxonomy" id="587635"/>
    <lineage>
        <taxon>Bacteria</taxon>
        <taxon>Bacillati</taxon>
        <taxon>Actinomycetota</taxon>
        <taxon>Actinomycetes</taxon>
        <taxon>Micrococcales</taxon>
        <taxon>Microbacteriaceae</taxon>
        <taxon>Pseudoclavibacter</taxon>
    </lineage>
</organism>
<evidence type="ECO:0000313" key="14">
    <source>
        <dbReference type="Proteomes" id="UP000467240"/>
    </source>
</evidence>
<dbReference type="Gene3D" id="3.40.50.1820">
    <property type="entry name" value="alpha/beta hydrolase"/>
    <property type="match status" value="2"/>
</dbReference>
<dbReference type="GO" id="GO:0004177">
    <property type="term" value="F:aminopeptidase activity"/>
    <property type="evidence" value="ECO:0007669"/>
    <property type="project" value="UniProtKB-KW"/>
</dbReference>
<dbReference type="Proteomes" id="UP000467240">
    <property type="component" value="Unassembled WGS sequence"/>
</dbReference>
<feature type="compositionally biased region" description="Low complexity" evidence="9">
    <location>
        <begin position="679"/>
        <end position="701"/>
    </location>
</feature>